<evidence type="ECO:0000313" key="3">
    <source>
        <dbReference type="Proteomes" id="UP000595498"/>
    </source>
</evidence>
<dbReference type="PROSITE" id="PS51257">
    <property type="entry name" value="PROKAR_LIPOPROTEIN"/>
    <property type="match status" value="1"/>
</dbReference>
<dbReference type="SUPFAM" id="SSF48403">
    <property type="entry name" value="Ankyrin repeat"/>
    <property type="match status" value="1"/>
</dbReference>
<proteinExistence type="predicted"/>
<dbReference type="InterPro" id="IPR002110">
    <property type="entry name" value="Ankyrin_rpt"/>
</dbReference>
<dbReference type="Proteomes" id="UP000595498">
    <property type="component" value="Chromosome"/>
</dbReference>
<evidence type="ECO:0000313" key="2">
    <source>
        <dbReference type="EMBL" id="QQT52174.1"/>
    </source>
</evidence>
<dbReference type="SMART" id="SM00248">
    <property type="entry name" value="ANK"/>
    <property type="match status" value="4"/>
</dbReference>
<dbReference type="PROSITE" id="PS50297">
    <property type="entry name" value="ANK_REP_REGION"/>
    <property type="match status" value="2"/>
</dbReference>
<dbReference type="PANTHER" id="PTHR24127:SF1">
    <property type="entry name" value="ANKYRIN REPEAT AND EF-HAND DOMAIN-CONTAINING PROTEIN 1"/>
    <property type="match status" value="1"/>
</dbReference>
<sequence>MKYFIVVFIFLITCGCSKPIPGFDFDLFKGNATRDLANAVKSESKGRINEVLRESAISPDIKEPKYGHTLLMLAVANNLKKSVRYLLKAGADPNIRSNETEGDLTTPMFIACNHIYKKQICDLDIVDLLISYKGNVNDSLPVVFANANYTVANRPLLEACKSGCLDMVKLLVNKGADINQYDYSEGDGPISYAIIFDNLEILKYLIIEKKIKIPKYCCVIQAYNESPRVEKTIQESLMSKKYKDGSKEFRLREDILNYLKSESQK</sequence>
<dbReference type="PROSITE" id="PS50088">
    <property type="entry name" value="ANK_REPEAT"/>
    <property type="match status" value="2"/>
</dbReference>
<dbReference type="InterPro" id="IPR036770">
    <property type="entry name" value="Ankyrin_rpt-contain_sf"/>
</dbReference>
<keyword evidence="3" id="KW-1185">Reference proteome</keyword>
<name>A0ABX7CJA1_SPHMU</name>
<organism evidence="2 3">
    <name type="scientific">Sphingobacterium multivorum</name>
    <dbReference type="NCBI Taxonomy" id="28454"/>
    <lineage>
        <taxon>Bacteria</taxon>
        <taxon>Pseudomonadati</taxon>
        <taxon>Bacteroidota</taxon>
        <taxon>Sphingobacteriia</taxon>
        <taxon>Sphingobacteriales</taxon>
        <taxon>Sphingobacteriaceae</taxon>
        <taxon>Sphingobacterium</taxon>
    </lineage>
</organism>
<feature type="repeat" description="ANK" evidence="1">
    <location>
        <begin position="151"/>
        <end position="183"/>
    </location>
</feature>
<dbReference type="Pfam" id="PF00023">
    <property type="entry name" value="Ank"/>
    <property type="match status" value="1"/>
</dbReference>
<dbReference type="InterPro" id="IPR052801">
    <property type="entry name" value="Ankyrin-EF-hand"/>
</dbReference>
<dbReference type="Gene3D" id="1.25.40.20">
    <property type="entry name" value="Ankyrin repeat-containing domain"/>
    <property type="match status" value="1"/>
</dbReference>
<reference evidence="2 3" key="1">
    <citation type="submission" date="2021-01" db="EMBL/GenBank/DDBJ databases">
        <title>FDA dAtabase for Regulatory Grade micrObial Sequences (FDA-ARGOS): Supporting development and validation of Infectious Disease Dx tests.</title>
        <authorList>
            <person name="Sproer C."/>
            <person name="Gronow S."/>
            <person name="Severitt S."/>
            <person name="Schroder I."/>
            <person name="Tallon L."/>
            <person name="Sadzewicz L."/>
            <person name="Zhao X."/>
            <person name="Boylan J."/>
            <person name="Ott S."/>
            <person name="Bowen H."/>
            <person name="Vavikolanu K."/>
            <person name="Mehta A."/>
            <person name="Aluvathingal J."/>
            <person name="Nadendla S."/>
            <person name="Lowell S."/>
            <person name="Myers T."/>
            <person name="Yan Y."/>
            <person name="Sichtig H."/>
        </authorList>
    </citation>
    <scope>NUCLEOTIDE SEQUENCE [LARGE SCALE GENOMIC DNA]</scope>
    <source>
        <strain evidence="2 3">FDAARGOS_1141</strain>
    </source>
</reference>
<dbReference type="EMBL" id="CP068224">
    <property type="protein sequence ID" value="QQT52174.1"/>
    <property type="molecule type" value="Genomic_DNA"/>
</dbReference>
<gene>
    <name evidence="2" type="ORF">I6I98_18095</name>
</gene>
<dbReference type="Pfam" id="PF12796">
    <property type="entry name" value="Ank_2"/>
    <property type="match status" value="1"/>
</dbReference>
<dbReference type="PANTHER" id="PTHR24127">
    <property type="entry name" value="ANKYRIN REPEAT AND EF-HAND DOMAIN-CONTAINING PROTEIN 1"/>
    <property type="match status" value="1"/>
</dbReference>
<evidence type="ECO:0000256" key="1">
    <source>
        <dbReference type="PROSITE-ProRule" id="PRU00023"/>
    </source>
</evidence>
<feature type="repeat" description="ANK" evidence="1">
    <location>
        <begin position="66"/>
        <end position="98"/>
    </location>
</feature>
<keyword evidence="1" id="KW-0040">ANK repeat</keyword>
<accession>A0ABX7CJA1</accession>
<protein>
    <submittedName>
        <fullName evidence="2">Ankyrin repeat domain-containing protein</fullName>
    </submittedName>
</protein>